<accession>A0A3D2X3F7</accession>
<organism evidence="1 2">
    <name type="scientific">Lachnoclostridium phytofermentans</name>
    <dbReference type="NCBI Taxonomy" id="66219"/>
    <lineage>
        <taxon>Bacteria</taxon>
        <taxon>Bacillati</taxon>
        <taxon>Bacillota</taxon>
        <taxon>Clostridia</taxon>
        <taxon>Lachnospirales</taxon>
        <taxon>Lachnospiraceae</taxon>
    </lineage>
</organism>
<proteinExistence type="predicted"/>
<comment type="caution">
    <text evidence="1">The sequence shown here is derived from an EMBL/GenBank/DDBJ whole genome shotgun (WGS) entry which is preliminary data.</text>
</comment>
<dbReference type="AlphaFoldDB" id="A0A3D2X3F7"/>
<evidence type="ECO:0000313" key="2">
    <source>
        <dbReference type="Proteomes" id="UP000262969"/>
    </source>
</evidence>
<sequence length="63" mass="7339">MIPFLSQTDVYGVQVMPAILFLDNSMDNYLNRLNSSEYEAVMRMKDTFQSRDDVERFVNGLRG</sequence>
<gene>
    <name evidence="1" type="ORF">DHW61_03310</name>
</gene>
<protein>
    <submittedName>
        <fullName evidence="1">Uncharacterized protein</fullName>
    </submittedName>
</protein>
<reference evidence="1 2" key="1">
    <citation type="journal article" date="2018" name="Nat. Biotechnol.">
        <title>A standardized bacterial taxonomy based on genome phylogeny substantially revises the tree of life.</title>
        <authorList>
            <person name="Parks D.H."/>
            <person name="Chuvochina M."/>
            <person name="Waite D.W."/>
            <person name="Rinke C."/>
            <person name="Skarshewski A."/>
            <person name="Chaumeil P.A."/>
            <person name="Hugenholtz P."/>
        </authorList>
    </citation>
    <scope>NUCLEOTIDE SEQUENCE [LARGE SCALE GENOMIC DNA]</scope>
    <source>
        <strain evidence="1">UBA11728</strain>
    </source>
</reference>
<name>A0A3D2X3F7_9FIRM</name>
<dbReference type="EMBL" id="DPVV01000118">
    <property type="protein sequence ID" value="HCL01434.1"/>
    <property type="molecule type" value="Genomic_DNA"/>
</dbReference>
<dbReference type="Proteomes" id="UP000262969">
    <property type="component" value="Unassembled WGS sequence"/>
</dbReference>
<evidence type="ECO:0000313" key="1">
    <source>
        <dbReference type="EMBL" id="HCL01434.1"/>
    </source>
</evidence>